<keyword evidence="3" id="KW-1185">Reference proteome</keyword>
<feature type="compositionally biased region" description="Low complexity" evidence="1">
    <location>
        <begin position="75"/>
        <end position="86"/>
    </location>
</feature>
<sequence>MATMVGSASVLGVGVASAHGGEGQGPVPRVICNQDAGGDTETTQVGLINIGSLGIGGSGDALSDTTQQVCGIGNGNNTNTGGDSESGAGGDGTLGLAL</sequence>
<dbReference type="EMBL" id="LJGW01000014">
    <property type="protein sequence ID" value="OEV14182.1"/>
    <property type="molecule type" value="Genomic_DNA"/>
</dbReference>
<evidence type="ECO:0000313" key="2">
    <source>
        <dbReference type="EMBL" id="OEV14182.1"/>
    </source>
</evidence>
<protein>
    <recommendedName>
        <fullName evidence="4">Chaplin domain-containing protein</fullName>
    </recommendedName>
</protein>
<gene>
    <name evidence="2" type="ORF">AN218_00310</name>
</gene>
<dbReference type="Proteomes" id="UP000176005">
    <property type="component" value="Unassembled WGS sequence"/>
</dbReference>
<feature type="compositionally biased region" description="Gly residues" evidence="1">
    <location>
        <begin position="87"/>
        <end position="98"/>
    </location>
</feature>
<proteinExistence type="predicted"/>
<name>A0A1E7LD75_9ACTN</name>
<organism evidence="2 3">
    <name type="scientific">Streptomyces nanshensis</name>
    <dbReference type="NCBI Taxonomy" id="518642"/>
    <lineage>
        <taxon>Bacteria</taxon>
        <taxon>Bacillati</taxon>
        <taxon>Actinomycetota</taxon>
        <taxon>Actinomycetes</taxon>
        <taxon>Kitasatosporales</taxon>
        <taxon>Streptomycetaceae</taxon>
        <taxon>Streptomyces</taxon>
    </lineage>
</organism>
<evidence type="ECO:0008006" key="4">
    <source>
        <dbReference type="Google" id="ProtNLM"/>
    </source>
</evidence>
<accession>A0A1E7LD75</accession>
<evidence type="ECO:0000256" key="1">
    <source>
        <dbReference type="SAM" id="MobiDB-lite"/>
    </source>
</evidence>
<feature type="region of interest" description="Disordered" evidence="1">
    <location>
        <begin position="16"/>
        <end position="38"/>
    </location>
</feature>
<dbReference type="AlphaFoldDB" id="A0A1E7LD75"/>
<comment type="caution">
    <text evidence="2">The sequence shown here is derived from an EMBL/GenBank/DDBJ whole genome shotgun (WGS) entry which is preliminary data.</text>
</comment>
<dbReference type="PATRIC" id="fig|518642.10.peg.6985"/>
<reference evidence="2 3" key="1">
    <citation type="journal article" date="2016" name="Front. Microbiol.">
        <title>Comparative Genomics Analysis of Streptomyces Species Reveals Their Adaptation to the Marine Environment and Their Diversity at the Genomic Level.</title>
        <authorList>
            <person name="Tian X."/>
            <person name="Zhang Z."/>
            <person name="Yang T."/>
            <person name="Chen M."/>
            <person name="Li J."/>
            <person name="Chen F."/>
            <person name="Yang J."/>
            <person name="Li W."/>
            <person name="Zhang B."/>
            <person name="Zhang Z."/>
            <person name="Wu J."/>
            <person name="Zhang C."/>
            <person name="Long L."/>
            <person name="Xiao J."/>
        </authorList>
    </citation>
    <scope>NUCLEOTIDE SEQUENCE [LARGE SCALE GENOMIC DNA]</scope>
    <source>
        <strain evidence="2 3">SCSIO 10429</strain>
    </source>
</reference>
<evidence type="ECO:0000313" key="3">
    <source>
        <dbReference type="Proteomes" id="UP000176005"/>
    </source>
</evidence>
<feature type="region of interest" description="Disordered" evidence="1">
    <location>
        <begin position="66"/>
        <end position="98"/>
    </location>
</feature>